<evidence type="ECO:0000256" key="1">
    <source>
        <dbReference type="ARBA" id="ARBA00003814"/>
    </source>
</evidence>
<protein>
    <recommendedName>
        <fullName evidence="10">Thiamine-phosphate synthase</fullName>
        <shortName evidence="10">TP synthase</shortName>
        <shortName evidence="10">TPS</shortName>
        <ecNumber evidence="10">2.5.1.3</ecNumber>
    </recommendedName>
    <alternativeName>
        <fullName evidence="10">Thiamine-phosphate pyrophosphorylase</fullName>
        <shortName evidence="10">TMP pyrophosphorylase</shortName>
        <shortName evidence="10">TMP-PPase</shortName>
    </alternativeName>
</protein>
<evidence type="ECO:0000256" key="6">
    <source>
        <dbReference type="ARBA" id="ARBA00022977"/>
    </source>
</evidence>
<name>A0A917BII4_9ACTN</name>
<evidence type="ECO:0000256" key="5">
    <source>
        <dbReference type="ARBA" id="ARBA00022842"/>
    </source>
</evidence>
<feature type="binding site" evidence="10">
    <location>
        <begin position="10"/>
        <end position="14"/>
    </location>
    <ligand>
        <name>4-amino-2-methyl-5-(diphosphooxymethyl)pyrimidine</name>
        <dbReference type="ChEBI" id="CHEBI:57841"/>
    </ligand>
</feature>
<comment type="function">
    <text evidence="1 10">Condenses 4-methyl-5-(beta-hydroxyethyl)thiazole monophosphate (THZ-P) and 2-methyl-4-amino-5-hydroxymethyl pyrimidine pyrophosphate (HMP-PP) to form thiamine monophosphate (TMP).</text>
</comment>
<dbReference type="PANTHER" id="PTHR20857:SF15">
    <property type="entry name" value="THIAMINE-PHOSPHATE SYNTHASE"/>
    <property type="match status" value="1"/>
</dbReference>
<keyword evidence="3 10" id="KW-0808">Transferase</keyword>
<dbReference type="HAMAP" id="MF_00097">
    <property type="entry name" value="TMP_synthase"/>
    <property type="match status" value="1"/>
</dbReference>
<reference evidence="14" key="2">
    <citation type="submission" date="2020-09" db="EMBL/GenBank/DDBJ databases">
        <authorList>
            <person name="Sun Q."/>
            <person name="Zhou Y."/>
        </authorList>
    </citation>
    <scope>NUCLEOTIDE SEQUENCE</scope>
    <source>
        <strain evidence="14">CGMCC 1.16067</strain>
    </source>
</reference>
<evidence type="ECO:0000256" key="2">
    <source>
        <dbReference type="ARBA" id="ARBA00005165"/>
    </source>
</evidence>
<comment type="cofactor">
    <cofactor evidence="10">
        <name>Mg(2+)</name>
        <dbReference type="ChEBI" id="CHEBI:18420"/>
    </cofactor>
    <text evidence="10">Binds 1 Mg(2+) ion per subunit.</text>
</comment>
<dbReference type="GO" id="GO:0004789">
    <property type="term" value="F:thiamine-phosphate diphosphorylase activity"/>
    <property type="evidence" value="ECO:0007669"/>
    <property type="project" value="UniProtKB-UniRule"/>
</dbReference>
<dbReference type="GO" id="GO:0009228">
    <property type="term" value="P:thiamine biosynthetic process"/>
    <property type="evidence" value="ECO:0007669"/>
    <property type="project" value="UniProtKB-KW"/>
</dbReference>
<comment type="catalytic activity">
    <reaction evidence="9 10 11">
        <text>2-[(2R,5Z)-2-carboxy-4-methylthiazol-5(2H)-ylidene]ethyl phosphate + 4-amino-2-methyl-5-(diphosphooxymethyl)pyrimidine + 2 H(+) = thiamine phosphate + CO2 + diphosphate</text>
        <dbReference type="Rhea" id="RHEA:47844"/>
        <dbReference type="ChEBI" id="CHEBI:15378"/>
        <dbReference type="ChEBI" id="CHEBI:16526"/>
        <dbReference type="ChEBI" id="CHEBI:33019"/>
        <dbReference type="ChEBI" id="CHEBI:37575"/>
        <dbReference type="ChEBI" id="CHEBI:57841"/>
        <dbReference type="ChEBI" id="CHEBI:62899"/>
        <dbReference type="EC" id="2.5.1.3"/>
    </reaction>
</comment>
<evidence type="ECO:0000256" key="10">
    <source>
        <dbReference type="HAMAP-Rule" id="MF_00097"/>
    </source>
</evidence>
<organism evidence="14 15">
    <name type="scientific">Marmoricola endophyticus</name>
    <dbReference type="NCBI Taxonomy" id="2040280"/>
    <lineage>
        <taxon>Bacteria</taxon>
        <taxon>Bacillati</taxon>
        <taxon>Actinomycetota</taxon>
        <taxon>Actinomycetes</taxon>
        <taxon>Propionibacteriales</taxon>
        <taxon>Nocardioidaceae</taxon>
        <taxon>Marmoricola</taxon>
    </lineage>
</organism>
<evidence type="ECO:0000259" key="13">
    <source>
        <dbReference type="Pfam" id="PF02581"/>
    </source>
</evidence>
<dbReference type="GO" id="GO:0005737">
    <property type="term" value="C:cytoplasm"/>
    <property type="evidence" value="ECO:0007669"/>
    <property type="project" value="TreeGrafter"/>
</dbReference>
<dbReference type="InterPro" id="IPR036206">
    <property type="entry name" value="ThiamineP_synth_sf"/>
</dbReference>
<comment type="caution">
    <text evidence="10">Lacks conserved residue(s) required for the propagation of feature annotation.</text>
</comment>
<comment type="catalytic activity">
    <reaction evidence="8 10 11">
        <text>2-(2-carboxy-4-methylthiazol-5-yl)ethyl phosphate + 4-amino-2-methyl-5-(diphosphooxymethyl)pyrimidine + 2 H(+) = thiamine phosphate + CO2 + diphosphate</text>
        <dbReference type="Rhea" id="RHEA:47848"/>
        <dbReference type="ChEBI" id="CHEBI:15378"/>
        <dbReference type="ChEBI" id="CHEBI:16526"/>
        <dbReference type="ChEBI" id="CHEBI:33019"/>
        <dbReference type="ChEBI" id="CHEBI:37575"/>
        <dbReference type="ChEBI" id="CHEBI:57841"/>
        <dbReference type="ChEBI" id="CHEBI:62890"/>
        <dbReference type="EC" id="2.5.1.3"/>
    </reaction>
</comment>
<dbReference type="GO" id="GO:0009229">
    <property type="term" value="P:thiamine diphosphate biosynthetic process"/>
    <property type="evidence" value="ECO:0007669"/>
    <property type="project" value="UniProtKB-UniRule"/>
</dbReference>
<gene>
    <name evidence="10 14" type="primary">thiE</name>
    <name evidence="14" type="ORF">GCM10011519_21210</name>
</gene>
<dbReference type="AlphaFoldDB" id="A0A917BII4"/>
<evidence type="ECO:0000313" key="15">
    <source>
        <dbReference type="Proteomes" id="UP000649179"/>
    </source>
</evidence>
<feature type="binding site" evidence="10">
    <location>
        <position position="43"/>
    </location>
    <ligand>
        <name>Mg(2+)</name>
        <dbReference type="ChEBI" id="CHEBI:18420"/>
    </ligand>
</feature>
<proteinExistence type="inferred from homology"/>
<feature type="binding site" evidence="10">
    <location>
        <begin position="108"/>
        <end position="110"/>
    </location>
    <ligand>
        <name>2-[(2R,5Z)-2-carboxy-4-methylthiazol-5(2H)-ylidene]ethyl phosphate</name>
        <dbReference type="ChEBI" id="CHEBI:62899"/>
    </ligand>
</feature>
<feature type="binding site" evidence="10">
    <location>
        <position position="139"/>
    </location>
    <ligand>
        <name>2-[(2R,5Z)-2-carboxy-4-methylthiazol-5(2H)-ylidene]ethyl phosphate</name>
        <dbReference type="ChEBI" id="CHEBI:62899"/>
    </ligand>
</feature>
<dbReference type="Proteomes" id="UP000649179">
    <property type="component" value="Unassembled WGS sequence"/>
</dbReference>
<evidence type="ECO:0000256" key="9">
    <source>
        <dbReference type="ARBA" id="ARBA00047883"/>
    </source>
</evidence>
<comment type="pathway">
    <text evidence="2 10 12">Cofactor biosynthesis; thiamine diphosphate biosynthesis; thiamine phosphate from 4-amino-2-methyl-5-diphosphomethylpyrimidine and 4-methyl-5-(2-phosphoethyl)-thiazole: step 1/1.</text>
</comment>
<dbReference type="Pfam" id="PF02581">
    <property type="entry name" value="TMP-TENI"/>
    <property type="match status" value="1"/>
</dbReference>
<dbReference type="PANTHER" id="PTHR20857">
    <property type="entry name" value="THIAMINE-PHOSPHATE PYROPHOSPHORYLASE"/>
    <property type="match status" value="1"/>
</dbReference>
<keyword evidence="4 10" id="KW-0479">Metal-binding</keyword>
<dbReference type="Gene3D" id="3.20.20.70">
    <property type="entry name" value="Aldolase class I"/>
    <property type="match status" value="1"/>
</dbReference>
<accession>A0A917BII4</accession>
<sequence>MAGAGVDVLQVRDKTLTVVEELRVLEEVRGVCERTDTLFCVNDRADLAAAALAEVFHTGQSDLPIAVGREQLGADVVLGRSTHSPDQAAAAETDPDVDYFCVGPVWETPTKPGRPAVGPDAVRAVAATRPTTPWFAIGGIDERRLGQVLDAGAERIVVVRALTEADDPAAAARSLRNRLDTA</sequence>
<comment type="caution">
    <text evidence="14">The sequence shown here is derived from an EMBL/GenBank/DDBJ whole genome shotgun (WGS) entry which is preliminary data.</text>
</comment>
<comment type="catalytic activity">
    <reaction evidence="7 10 11">
        <text>4-methyl-5-(2-phosphooxyethyl)-thiazole + 4-amino-2-methyl-5-(diphosphooxymethyl)pyrimidine + H(+) = thiamine phosphate + diphosphate</text>
        <dbReference type="Rhea" id="RHEA:22328"/>
        <dbReference type="ChEBI" id="CHEBI:15378"/>
        <dbReference type="ChEBI" id="CHEBI:33019"/>
        <dbReference type="ChEBI" id="CHEBI:37575"/>
        <dbReference type="ChEBI" id="CHEBI:57841"/>
        <dbReference type="ChEBI" id="CHEBI:58296"/>
        <dbReference type="EC" id="2.5.1.3"/>
    </reaction>
</comment>
<dbReference type="NCBIfam" id="TIGR00693">
    <property type="entry name" value="thiE"/>
    <property type="match status" value="1"/>
</dbReference>
<keyword evidence="6 10" id="KW-0784">Thiamine biosynthesis</keyword>
<dbReference type="CDD" id="cd00564">
    <property type="entry name" value="TMP_TenI"/>
    <property type="match status" value="1"/>
</dbReference>
<keyword evidence="5 10" id="KW-0460">Magnesium</keyword>
<feature type="domain" description="Thiamine phosphate synthase/TenI" evidence="13">
    <location>
        <begin position="4"/>
        <end position="162"/>
    </location>
</feature>
<dbReference type="InterPro" id="IPR022998">
    <property type="entry name" value="ThiamineP_synth_TenI"/>
</dbReference>
<evidence type="ECO:0000313" key="14">
    <source>
        <dbReference type="EMBL" id="GGF46962.1"/>
    </source>
</evidence>
<dbReference type="InterPro" id="IPR013785">
    <property type="entry name" value="Aldolase_TIM"/>
</dbReference>
<keyword evidence="15" id="KW-1185">Reference proteome</keyword>
<reference evidence="14" key="1">
    <citation type="journal article" date="2014" name="Int. J. Syst. Evol. Microbiol.">
        <title>Complete genome sequence of Corynebacterium casei LMG S-19264T (=DSM 44701T), isolated from a smear-ripened cheese.</title>
        <authorList>
            <consortium name="US DOE Joint Genome Institute (JGI-PGF)"/>
            <person name="Walter F."/>
            <person name="Albersmeier A."/>
            <person name="Kalinowski J."/>
            <person name="Ruckert C."/>
        </authorList>
    </citation>
    <scope>NUCLEOTIDE SEQUENCE</scope>
    <source>
        <strain evidence="14">CGMCC 1.16067</strain>
    </source>
</reference>
<feature type="binding site" evidence="10">
    <location>
        <position position="111"/>
    </location>
    <ligand>
        <name>4-amino-2-methyl-5-(diphosphooxymethyl)pyrimidine</name>
        <dbReference type="ChEBI" id="CHEBI:57841"/>
    </ligand>
</feature>
<evidence type="ECO:0000256" key="12">
    <source>
        <dbReference type="RuleBase" id="RU004253"/>
    </source>
</evidence>
<feature type="binding site" evidence="10">
    <location>
        <position position="42"/>
    </location>
    <ligand>
        <name>4-amino-2-methyl-5-(diphosphooxymethyl)pyrimidine</name>
        <dbReference type="ChEBI" id="CHEBI:57841"/>
    </ligand>
</feature>
<evidence type="ECO:0000256" key="3">
    <source>
        <dbReference type="ARBA" id="ARBA00022679"/>
    </source>
</evidence>
<dbReference type="InterPro" id="IPR034291">
    <property type="entry name" value="TMP_synthase"/>
</dbReference>
<dbReference type="EMBL" id="BMKQ01000001">
    <property type="protein sequence ID" value="GGF46962.1"/>
    <property type="molecule type" value="Genomic_DNA"/>
</dbReference>
<evidence type="ECO:0000256" key="8">
    <source>
        <dbReference type="ARBA" id="ARBA00047851"/>
    </source>
</evidence>
<dbReference type="SUPFAM" id="SSF51391">
    <property type="entry name" value="Thiamin phosphate synthase"/>
    <property type="match status" value="1"/>
</dbReference>
<comment type="similarity">
    <text evidence="10 11">Belongs to the thiamine-phosphate synthase family.</text>
</comment>
<evidence type="ECO:0000256" key="11">
    <source>
        <dbReference type="RuleBase" id="RU003826"/>
    </source>
</evidence>
<feature type="binding site" evidence="10">
    <location>
        <position position="81"/>
    </location>
    <ligand>
        <name>4-amino-2-methyl-5-(diphosphooxymethyl)pyrimidine</name>
        <dbReference type="ChEBI" id="CHEBI:57841"/>
    </ligand>
</feature>
<evidence type="ECO:0000256" key="4">
    <source>
        <dbReference type="ARBA" id="ARBA00022723"/>
    </source>
</evidence>
<dbReference type="GO" id="GO:0000287">
    <property type="term" value="F:magnesium ion binding"/>
    <property type="evidence" value="ECO:0007669"/>
    <property type="project" value="UniProtKB-UniRule"/>
</dbReference>
<dbReference type="EC" id="2.5.1.3" evidence="10"/>
<feature type="binding site" evidence="10">
    <location>
        <position position="62"/>
    </location>
    <ligand>
        <name>Mg(2+)</name>
        <dbReference type="ChEBI" id="CHEBI:18420"/>
    </ligand>
</feature>
<evidence type="ECO:0000256" key="7">
    <source>
        <dbReference type="ARBA" id="ARBA00047334"/>
    </source>
</evidence>